<dbReference type="Gene3D" id="3.40.50.261">
    <property type="entry name" value="Succinyl-CoA synthetase domains"/>
    <property type="match status" value="2"/>
</dbReference>
<dbReference type="InterPro" id="IPR036291">
    <property type="entry name" value="NAD(P)-bd_dom_sf"/>
</dbReference>
<dbReference type="SUPFAM" id="SSF56059">
    <property type="entry name" value="Glutathione synthetase ATP-binding domain-like"/>
    <property type="match status" value="1"/>
</dbReference>
<reference evidence="7" key="1">
    <citation type="journal article" date="2019" name="Int. J. Syst. Evol. Microbiol.">
        <title>The Global Catalogue of Microorganisms (GCM) 10K type strain sequencing project: providing services to taxonomists for standard genome sequencing and annotation.</title>
        <authorList>
            <consortium name="The Broad Institute Genomics Platform"/>
            <consortium name="The Broad Institute Genome Sequencing Center for Infectious Disease"/>
            <person name="Wu L."/>
            <person name="Ma J."/>
        </authorList>
    </citation>
    <scope>NUCLEOTIDE SEQUENCE [LARGE SCALE GENOMIC DNA]</scope>
    <source>
        <strain evidence="7">CGMCC 4.1469</strain>
    </source>
</reference>
<dbReference type="Gene3D" id="3.40.50.720">
    <property type="entry name" value="NAD(P)-binding Rossmann-like Domain"/>
    <property type="match status" value="1"/>
</dbReference>
<dbReference type="EMBL" id="JBHSMQ010000004">
    <property type="protein sequence ID" value="MFC5455822.1"/>
    <property type="molecule type" value="Genomic_DNA"/>
</dbReference>
<dbReference type="InterPro" id="IPR016102">
    <property type="entry name" value="Succinyl-CoA_synth-like"/>
</dbReference>
<dbReference type="RefSeq" id="WP_377167275.1">
    <property type="nucleotide sequence ID" value="NZ_JBHSMQ010000004.1"/>
</dbReference>
<protein>
    <submittedName>
        <fullName evidence="6">Acetate--CoA ligase family protein</fullName>
    </submittedName>
</protein>
<dbReference type="Gene3D" id="3.30.1490.20">
    <property type="entry name" value="ATP-grasp fold, A domain"/>
    <property type="match status" value="1"/>
</dbReference>
<dbReference type="Proteomes" id="UP001596052">
    <property type="component" value="Unassembled WGS sequence"/>
</dbReference>
<dbReference type="GO" id="GO:0016874">
    <property type="term" value="F:ligase activity"/>
    <property type="evidence" value="ECO:0007669"/>
    <property type="project" value="UniProtKB-KW"/>
</dbReference>
<dbReference type="InterPro" id="IPR013815">
    <property type="entry name" value="ATP_grasp_subdomain_1"/>
</dbReference>
<proteinExistence type="predicted"/>
<dbReference type="Pfam" id="PF13380">
    <property type="entry name" value="CoA_binding_2"/>
    <property type="match status" value="1"/>
</dbReference>
<keyword evidence="1 6" id="KW-0436">Ligase</keyword>
<gene>
    <name evidence="6" type="ORF">ACFQDI_13235</name>
</gene>
<evidence type="ECO:0000256" key="3">
    <source>
        <dbReference type="ARBA" id="ARBA00022840"/>
    </source>
</evidence>
<dbReference type="InterPro" id="IPR003781">
    <property type="entry name" value="CoA-bd"/>
</dbReference>
<dbReference type="PANTHER" id="PTHR43334:SF1">
    <property type="entry name" value="3-HYDROXYPROPIONATE--COA LIGASE [ADP-FORMING]"/>
    <property type="match status" value="1"/>
</dbReference>
<dbReference type="SMART" id="SM00881">
    <property type="entry name" value="CoA_binding"/>
    <property type="match status" value="1"/>
</dbReference>
<dbReference type="InterPro" id="IPR011761">
    <property type="entry name" value="ATP-grasp"/>
</dbReference>
<keyword evidence="2 4" id="KW-0547">Nucleotide-binding</keyword>
<name>A0ABW0KSW7_9BACT</name>
<dbReference type="InterPro" id="IPR032875">
    <property type="entry name" value="Succ_CoA_lig_flav_dom"/>
</dbReference>
<dbReference type="SUPFAM" id="SSF51735">
    <property type="entry name" value="NAD(P)-binding Rossmann-fold domains"/>
    <property type="match status" value="1"/>
</dbReference>
<dbReference type="InterPro" id="IPR051538">
    <property type="entry name" value="Acyl-CoA_Synth/Transferase"/>
</dbReference>
<dbReference type="Pfam" id="PF13607">
    <property type="entry name" value="Succ_CoA_lig"/>
    <property type="match status" value="1"/>
</dbReference>
<evidence type="ECO:0000313" key="6">
    <source>
        <dbReference type="EMBL" id="MFC5455822.1"/>
    </source>
</evidence>
<organism evidence="6 7">
    <name type="scientific">Prosthecobacter fluviatilis</name>
    <dbReference type="NCBI Taxonomy" id="445931"/>
    <lineage>
        <taxon>Bacteria</taxon>
        <taxon>Pseudomonadati</taxon>
        <taxon>Verrucomicrobiota</taxon>
        <taxon>Verrucomicrobiia</taxon>
        <taxon>Verrucomicrobiales</taxon>
        <taxon>Verrucomicrobiaceae</taxon>
        <taxon>Prosthecobacter</taxon>
    </lineage>
</organism>
<comment type="caution">
    <text evidence="6">The sequence shown here is derived from an EMBL/GenBank/DDBJ whole genome shotgun (WGS) entry which is preliminary data.</text>
</comment>
<evidence type="ECO:0000256" key="2">
    <source>
        <dbReference type="ARBA" id="ARBA00022741"/>
    </source>
</evidence>
<keyword evidence="7" id="KW-1185">Reference proteome</keyword>
<dbReference type="Gene3D" id="3.30.470.20">
    <property type="entry name" value="ATP-grasp fold, B domain"/>
    <property type="match status" value="1"/>
</dbReference>
<dbReference type="InterPro" id="IPR043938">
    <property type="entry name" value="Ligase_CoA_dom"/>
</dbReference>
<evidence type="ECO:0000259" key="5">
    <source>
        <dbReference type="PROSITE" id="PS50975"/>
    </source>
</evidence>
<sequence>MSLTAFFQPRSIALIGASEREGSVGRAIWDNLRGFSGAVYPVNAKRAEVCGAKAYPSIATLPEVPELVIVVTPATTVPQLVEEAGLAGVRAAVVISAGFKETGKDGAQLEAEVLATAQRHGMRLIGPNCLGLMNPHAGLNASFASSVARPGRVAFLSQSGALCTAILDWSHDQNVGFSAFVSTGAMADVGWGDLIRHFGDDPHTKSIVIYMESVGDDAASFLAAARAVAAQKPIVVIKVGRTAEASRVAASHTGALTGSDAVLDAALRQSGVLRVDTIEELFDMAEVLAKQPLPTGKRLAVVTNAGGPAALATDALVLGKGELAELSPQTMAELNTLLPAQWSHHNPVDVLGDADAVRFAQALRIVCQDAAVDGVLAILTPQSMTHPTNIAREVAVIASEIGKPLLASWMGAQSVLEGRGILNASGVPTYDYPDEAAQAFVRMREHRLRLIWLSETLSAHADDDEGEALPCVGELIDAVLGSGRTLMTEQEAKQLLHVAGIPIVETRAAYDEEAAIAAADALGYPVVIKLLSSTITHKSDCGGVQLNLLNATAVRQAWRLIQDNVTHLHGLAAFDGVTVQRMVTQKGMELILGASTDAQFGPVLLIGAGGTLVEVLQDHALALPPLNHALARRWVEQTKIAKVLHGVRGQPAVDLAALDDVLVKFARLVQHERRIVELDINPLLATAEGIVALDARAVLRA</sequence>
<keyword evidence="3 4" id="KW-0067">ATP-binding</keyword>
<dbReference type="PANTHER" id="PTHR43334">
    <property type="entry name" value="ACETATE--COA LIGASE [ADP-FORMING]"/>
    <property type="match status" value="1"/>
</dbReference>
<evidence type="ECO:0000256" key="1">
    <source>
        <dbReference type="ARBA" id="ARBA00022598"/>
    </source>
</evidence>
<evidence type="ECO:0000313" key="7">
    <source>
        <dbReference type="Proteomes" id="UP001596052"/>
    </source>
</evidence>
<feature type="domain" description="ATP-grasp" evidence="5">
    <location>
        <begin position="493"/>
        <end position="529"/>
    </location>
</feature>
<dbReference type="Pfam" id="PF13549">
    <property type="entry name" value="ATP-grasp_5"/>
    <property type="match status" value="1"/>
</dbReference>
<dbReference type="PROSITE" id="PS50975">
    <property type="entry name" value="ATP_GRASP"/>
    <property type="match status" value="1"/>
</dbReference>
<dbReference type="SUPFAM" id="SSF52210">
    <property type="entry name" value="Succinyl-CoA synthetase domains"/>
    <property type="match status" value="2"/>
</dbReference>
<accession>A0ABW0KSW7</accession>
<evidence type="ECO:0000256" key="4">
    <source>
        <dbReference type="PROSITE-ProRule" id="PRU00409"/>
    </source>
</evidence>
<dbReference type="Pfam" id="PF19045">
    <property type="entry name" value="Ligase_CoA_2"/>
    <property type="match status" value="1"/>
</dbReference>